<proteinExistence type="predicted"/>
<reference evidence="2 3" key="1">
    <citation type="submission" date="2015-01" db="EMBL/GenBank/DDBJ databases">
        <title>The Genome Sequence of Exophiala oligosperma CBS72588.</title>
        <authorList>
            <consortium name="The Broad Institute Genomics Platform"/>
            <person name="Cuomo C."/>
            <person name="de Hoog S."/>
            <person name="Gorbushina A."/>
            <person name="Stielow B."/>
            <person name="Teixiera M."/>
            <person name="Abouelleil A."/>
            <person name="Chapman S.B."/>
            <person name="Priest M."/>
            <person name="Young S.K."/>
            <person name="Wortman J."/>
            <person name="Nusbaum C."/>
            <person name="Birren B."/>
        </authorList>
    </citation>
    <scope>NUCLEOTIDE SEQUENCE [LARGE SCALE GENOMIC DNA]</scope>
    <source>
        <strain evidence="2 3">CBS 72588</strain>
    </source>
</reference>
<dbReference type="STRING" id="215243.A0A0D2C940"/>
<protein>
    <recommendedName>
        <fullName evidence="1">Class II aldolase/adducin N-terminal domain-containing protein</fullName>
    </recommendedName>
</protein>
<dbReference type="HOGENOM" id="CLU_006033_1_2_1"/>
<dbReference type="EMBL" id="KN847333">
    <property type="protein sequence ID" value="KIW46347.1"/>
    <property type="molecule type" value="Genomic_DNA"/>
</dbReference>
<organism evidence="2 3">
    <name type="scientific">Exophiala oligosperma</name>
    <dbReference type="NCBI Taxonomy" id="215243"/>
    <lineage>
        <taxon>Eukaryota</taxon>
        <taxon>Fungi</taxon>
        <taxon>Dikarya</taxon>
        <taxon>Ascomycota</taxon>
        <taxon>Pezizomycotina</taxon>
        <taxon>Eurotiomycetes</taxon>
        <taxon>Chaetothyriomycetidae</taxon>
        <taxon>Chaetothyriales</taxon>
        <taxon>Herpotrichiellaceae</taxon>
        <taxon>Exophiala</taxon>
    </lineage>
</organism>
<dbReference type="GO" id="GO:0005856">
    <property type="term" value="C:cytoskeleton"/>
    <property type="evidence" value="ECO:0007669"/>
    <property type="project" value="TreeGrafter"/>
</dbReference>
<dbReference type="Gene3D" id="3.40.225.10">
    <property type="entry name" value="Class II aldolase/adducin N-terminal domain"/>
    <property type="match status" value="1"/>
</dbReference>
<dbReference type="OrthoDB" id="3238794at2759"/>
<dbReference type="SMART" id="SM01007">
    <property type="entry name" value="Aldolase_II"/>
    <property type="match status" value="1"/>
</dbReference>
<dbReference type="InterPro" id="IPR001303">
    <property type="entry name" value="Aldolase_II/adducin_N"/>
</dbReference>
<dbReference type="InterPro" id="IPR036409">
    <property type="entry name" value="Aldolase_II/adducin_N_sf"/>
</dbReference>
<dbReference type="SUPFAM" id="SSF53639">
    <property type="entry name" value="AraD/HMP-PK domain-like"/>
    <property type="match status" value="1"/>
</dbReference>
<dbReference type="GO" id="GO:0051015">
    <property type="term" value="F:actin filament binding"/>
    <property type="evidence" value="ECO:0007669"/>
    <property type="project" value="TreeGrafter"/>
</dbReference>
<dbReference type="InterPro" id="IPR051017">
    <property type="entry name" value="Aldolase-II_Adducin_sf"/>
</dbReference>
<name>A0A0D2C940_9EURO</name>
<dbReference type="PANTHER" id="PTHR10672:SF25">
    <property type="entry name" value="MEIOTICALLY UP-REGULATED GENE 14 PROTEIN"/>
    <property type="match status" value="1"/>
</dbReference>
<dbReference type="RefSeq" id="XP_016266563.1">
    <property type="nucleotide sequence ID" value="XM_016402666.1"/>
</dbReference>
<accession>A0A0D2C940</accession>
<keyword evidence="3" id="KW-1185">Reference proteome</keyword>
<evidence type="ECO:0000313" key="2">
    <source>
        <dbReference type="EMBL" id="KIW46347.1"/>
    </source>
</evidence>
<dbReference type="AlphaFoldDB" id="A0A0D2C940"/>
<dbReference type="Proteomes" id="UP000053342">
    <property type="component" value="Unassembled WGS sequence"/>
</dbReference>
<feature type="domain" description="Class II aldolase/adducin N-terminal" evidence="1">
    <location>
        <begin position="63"/>
        <end position="246"/>
    </location>
</feature>
<dbReference type="VEuPathDB" id="FungiDB:PV06_02023"/>
<gene>
    <name evidence="2" type="ORF">PV06_02023</name>
</gene>
<sequence length="301" mass="33037">MAPIALHDEAVSVVQTCKVAAAAASTKKELTPLESLAHQANSKPLPKIPTFNTHEEKRQWQLEHMAAAFRVWAREGYAEGISGHISVRDPEFEDRLWINPLGVHYGMMKASDMVCINYMTGEVVGGNTEIPANAAGVSIHSAAHKRRPDVHAVCHAHSIYGRAYSAFGKPLEMLNQDVCNFYDAHSVYETYGGVALSGEEGENIAEALGGGKACILVNHGLLTVGNTVDEAAFLYMVLERSCKAQLLIEAAVAGGRVQKQLIGDEEAAYNFKMNSDPETLYFEMQPHIRYEEYLHGSDYKN</sequence>
<dbReference type="Pfam" id="PF00596">
    <property type="entry name" value="Aldolase_II"/>
    <property type="match status" value="1"/>
</dbReference>
<dbReference type="GeneID" id="27354097"/>
<evidence type="ECO:0000313" key="3">
    <source>
        <dbReference type="Proteomes" id="UP000053342"/>
    </source>
</evidence>
<dbReference type="FunFam" id="3.40.225.10:FF:000009">
    <property type="entry name" value="Class II aldolase/adducin N-terminal"/>
    <property type="match status" value="1"/>
</dbReference>
<dbReference type="NCBIfam" id="NF004855">
    <property type="entry name" value="PRK06208.1"/>
    <property type="match status" value="1"/>
</dbReference>
<evidence type="ECO:0000259" key="1">
    <source>
        <dbReference type="SMART" id="SM01007"/>
    </source>
</evidence>
<dbReference type="PANTHER" id="PTHR10672">
    <property type="entry name" value="ADDUCIN"/>
    <property type="match status" value="1"/>
</dbReference>